<evidence type="ECO:0000259" key="4">
    <source>
        <dbReference type="PROSITE" id="PS50949"/>
    </source>
</evidence>
<dbReference type="GO" id="GO:0003677">
    <property type="term" value="F:DNA binding"/>
    <property type="evidence" value="ECO:0007669"/>
    <property type="project" value="UniProtKB-KW"/>
</dbReference>
<dbReference type="PANTHER" id="PTHR43537">
    <property type="entry name" value="TRANSCRIPTIONAL REGULATOR, GNTR FAMILY"/>
    <property type="match status" value="1"/>
</dbReference>
<keyword evidence="2" id="KW-0238">DNA-binding</keyword>
<dbReference type="PRINTS" id="PR00035">
    <property type="entry name" value="HTHGNTR"/>
</dbReference>
<proteinExistence type="predicted"/>
<dbReference type="STRING" id="1851544.ODI_04198"/>
<dbReference type="KEGG" id="odi:ODI_R0400"/>
<dbReference type="SUPFAM" id="SSF48008">
    <property type="entry name" value="GntR ligand-binding domain-like"/>
    <property type="match status" value="1"/>
</dbReference>
<dbReference type="Pfam" id="PF07729">
    <property type="entry name" value="FCD"/>
    <property type="match status" value="1"/>
</dbReference>
<dbReference type="InterPro" id="IPR011711">
    <property type="entry name" value="GntR_C"/>
</dbReference>
<dbReference type="CDD" id="cd07377">
    <property type="entry name" value="WHTH_GntR"/>
    <property type="match status" value="1"/>
</dbReference>
<accession>A0A1C3K4U8</accession>
<dbReference type="OrthoDB" id="8680857at2"/>
<dbReference type="SMART" id="SM00345">
    <property type="entry name" value="HTH_GNTR"/>
    <property type="match status" value="1"/>
</dbReference>
<dbReference type="SUPFAM" id="SSF46785">
    <property type="entry name" value="Winged helix' DNA-binding domain"/>
    <property type="match status" value="1"/>
</dbReference>
<dbReference type="InterPro" id="IPR036388">
    <property type="entry name" value="WH-like_DNA-bd_sf"/>
</dbReference>
<dbReference type="Proteomes" id="UP000078558">
    <property type="component" value="Chromosome I"/>
</dbReference>
<dbReference type="SMART" id="SM00895">
    <property type="entry name" value="FCD"/>
    <property type="match status" value="1"/>
</dbReference>
<dbReference type="InterPro" id="IPR000524">
    <property type="entry name" value="Tscrpt_reg_HTH_GntR"/>
</dbReference>
<dbReference type="Pfam" id="PF00392">
    <property type="entry name" value="GntR"/>
    <property type="match status" value="1"/>
</dbReference>
<name>A0A1C3K4U8_9BURK</name>
<dbReference type="InterPro" id="IPR036390">
    <property type="entry name" value="WH_DNA-bd_sf"/>
</dbReference>
<keyword evidence="3" id="KW-0804">Transcription</keyword>
<organism evidence="5 7">
    <name type="scientific">Orrella dioscoreae</name>
    <dbReference type="NCBI Taxonomy" id="1851544"/>
    <lineage>
        <taxon>Bacteria</taxon>
        <taxon>Pseudomonadati</taxon>
        <taxon>Pseudomonadota</taxon>
        <taxon>Betaproteobacteria</taxon>
        <taxon>Burkholderiales</taxon>
        <taxon>Alcaligenaceae</taxon>
        <taxon>Orrella</taxon>
    </lineage>
</organism>
<dbReference type="PROSITE" id="PS50949">
    <property type="entry name" value="HTH_GNTR"/>
    <property type="match status" value="1"/>
</dbReference>
<sequence>MPDVINRRKLYQEVADRLLARIQAGEFAHDARLPSERTLMEAYGVGRPAVREALFALEKMGIVEILHGERTRVTRPSPASVIQHMAALGDHMLAGSEANLAYLKDARQFFEVGMVRRAAERATEPQLAALRDNLRLQAAAADDGQRFLQADKAFHQQLADISGNPIFTAVSVAMYEWLARYHVALVQTPGAEQQTLAEHQAIYDSVAAGDPDGAARAMTDHLTRANRLYQQSTQACVPAGRAVRKRA</sequence>
<dbReference type="NCBIfam" id="NF003011">
    <property type="entry name" value="PRK03837.1"/>
    <property type="match status" value="1"/>
</dbReference>
<reference evidence="6 7" key="2">
    <citation type="submission" date="2017-08" db="EMBL/GenBank/DDBJ databases">
        <authorList>
            <person name="de Groot N.N."/>
        </authorList>
    </citation>
    <scope>NUCLEOTIDE SEQUENCE [LARGE SCALE GENOMIC DNA]</scope>
    <source>
        <strain evidence="6">Orrdi1</strain>
    </source>
</reference>
<evidence type="ECO:0000256" key="3">
    <source>
        <dbReference type="ARBA" id="ARBA00023163"/>
    </source>
</evidence>
<feature type="domain" description="HTH gntR-type" evidence="4">
    <location>
        <begin position="8"/>
        <end position="76"/>
    </location>
</feature>
<evidence type="ECO:0000256" key="1">
    <source>
        <dbReference type="ARBA" id="ARBA00023015"/>
    </source>
</evidence>
<dbReference type="AlphaFoldDB" id="A0A1C3K4U8"/>
<evidence type="ECO:0000313" key="5">
    <source>
        <dbReference type="EMBL" id="SBT26425.1"/>
    </source>
</evidence>
<dbReference type="InterPro" id="IPR008920">
    <property type="entry name" value="TF_FadR/GntR_C"/>
</dbReference>
<reference evidence="5 7" key="1">
    <citation type="submission" date="2016-06" db="EMBL/GenBank/DDBJ databases">
        <authorList>
            <person name="Kjaerup R.B."/>
            <person name="Dalgaard T.S."/>
            <person name="Juul-Madsen H.R."/>
        </authorList>
    </citation>
    <scope>NUCLEOTIDE SEQUENCE [LARGE SCALE GENOMIC DNA]</scope>
    <source>
        <strain evidence="5">Orrdi1</strain>
    </source>
</reference>
<dbReference type="RefSeq" id="WP_067756143.1">
    <property type="nucleotide sequence ID" value="NZ_LT907988.1"/>
</dbReference>
<evidence type="ECO:0000256" key="2">
    <source>
        <dbReference type="ARBA" id="ARBA00023125"/>
    </source>
</evidence>
<protein>
    <submittedName>
        <fullName evidence="5">Transcriptional regulator NanR</fullName>
    </submittedName>
</protein>
<dbReference type="PANTHER" id="PTHR43537:SF53">
    <property type="entry name" value="HTH-TYPE TRANSCRIPTIONAL REPRESSOR NANR"/>
    <property type="match status" value="1"/>
</dbReference>
<keyword evidence="1" id="KW-0805">Transcription regulation</keyword>
<dbReference type="EMBL" id="LT907988">
    <property type="protein sequence ID" value="SOE46668.1"/>
    <property type="molecule type" value="Genomic_DNA"/>
</dbReference>
<dbReference type="Gene3D" id="1.10.10.10">
    <property type="entry name" value="Winged helix-like DNA-binding domain superfamily/Winged helix DNA-binding domain"/>
    <property type="match status" value="1"/>
</dbReference>
<dbReference type="EMBL" id="FLRC01000033">
    <property type="protein sequence ID" value="SBT26425.1"/>
    <property type="molecule type" value="Genomic_DNA"/>
</dbReference>
<dbReference type="GO" id="GO:0003700">
    <property type="term" value="F:DNA-binding transcription factor activity"/>
    <property type="evidence" value="ECO:0007669"/>
    <property type="project" value="InterPro"/>
</dbReference>
<gene>
    <name evidence="5" type="ORF">ODI_04198</name>
    <name evidence="6" type="ORF">ODI_R0400</name>
</gene>
<evidence type="ECO:0000313" key="7">
    <source>
        <dbReference type="Proteomes" id="UP000078558"/>
    </source>
</evidence>
<keyword evidence="7" id="KW-1185">Reference proteome</keyword>
<evidence type="ECO:0000313" key="6">
    <source>
        <dbReference type="EMBL" id="SOE46668.1"/>
    </source>
</evidence>
<dbReference type="Gene3D" id="1.20.120.530">
    <property type="entry name" value="GntR ligand-binding domain-like"/>
    <property type="match status" value="1"/>
</dbReference>